<evidence type="ECO:0000256" key="1">
    <source>
        <dbReference type="SAM" id="MobiDB-lite"/>
    </source>
</evidence>
<gene>
    <name evidence="3" type="ORF">JOL62DRAFT_278986</name>
</gene>
<name>A0ABR1MW79_9PEZI</name>
<proteinExistence type="predicted"/>
<accession>A0ABR1MW79</accession>
<keyword evidence="4" id="KW-1185">Reference proteome</keyword>
<feature type="region of interest" description="Disordered" evidence="1">
    <location>
        <begin position="104"/>
        <end position="127"/>
    </location>
</feature>
<protein>
    <recommendedName>
        <fullName evidence="5">Secreted protein</fullName>
    </recommendedName>
</protein>
<reference evidence="3 4" key="1">
    <citation type="submission" date="2024-04" db="EMBL/GenBank/DDBJ databases">
        <title>Phyllosticta paracitricarpa is synonymous to the EU quarantine fungus P. citricarpa based on phylogenomic analyses.</title>
        <authorList>
            <consortium name="Lawrence Berkeley National Laboratory"/>
            <person name="Van ingen-buijs V.A."/>
            <person name="Van westerhoven A.C."/>
            <person name="Haridas S."/>
            <person name="Skiadas P."/>
            <person name="Martin F."/>
            <person name="Groenewald J.Z."/>
            <person name="Crous P.W."/>
            <person name="Seidl M.F."/>
        </authorList>
    </citation>
    <scope>NUCLEOTIDE SEQUENCE [LARGE SCALE GENOMIC DNA]</scope>
    <source>
        <strain evidence="3 4">CBS 141358</strain>
    </source>
</reference>
<evidence type="ECO:0000256" key="2">
    <source>
        <dbReference type="SAM" id="SignalP"/>
    </source>
</evidence>
<feature type="region of interest" description="Disordered" evidence="1">
    <location>
        <begin position="49"/>
        <end position="86"/>
    </location>
</feature>
<feature type="compositionally biased region" description="Polar residues" evidence="1">
    <location>
        <begin position="68"/>
        <end position="78"/>
    </location>
</feature>
<keyword evidence="2" id="KW-0732">Signal</keyword>
<comment type="caution">
    <text evidence="3">The sequence shown here is derived from an EMBL/GenBank/DDBJ whole genome shotgun (WGS) entry which is preliminary data.</text>
</comment>
<evidence type="ECO:0000313" key="3">
    <source>
        <dbReference type="EMBL" id="KAK7607178.1"/>
    </source>
</evidence>
<feature type="chain" id="PRO_5046066210" description="Secreted protein" evidence="2">
    <location>
        <begin position="23"/>
        <end position="147"/>
    </location>
</feature>
<sequence length="147" mass="16476">MLCFLRAALRCAAWELLHFAEALTWSESVKRQTSTYPIREHIYTPRGGSSLRPFVRRPAPGLPRRSRSASGHLSSIPPTRTRRADRTEYEECCVLLSVSICGTTGEGKGVEEEEEEEQQCVRAERDGRASEKKVGWAMMYGCGIEGP</sequence>
<evidence type="ECO:0000313" key="4">
    <source>
        <dbReference type="Proteomes" id="UP001367316"/>
    </source>
</evidence>
<evidence type="ECO:0008006" key="5">
    <source>
        <dbReference type="Google" id="ProtNLM"/>
    </source>
</evidence>
<dbReference type="Proteomes" id="UP001367316">
    <property type="component" value="Unassembled WGS sequence"/>
</dbReference>
<dbReference type="EMBL" id="JBBPBF010000038">
    <property type="protein sequence ID" value="KAK7607178.1"/>
    <property type="molecule type" value="Genomic_DNA"/>
</dbReference>
<feature type="signal peptide" evidence="2">
    <location>
        <begin position="1"/>
        <end position="22"/>
    </location>
</feature>
<organism evidence="3 4">
    <name type="scientific">Phyllosticta paracitricarpa</name>
    <dbReference type="NCBI Taxonomy" id="2016321"/>
    <lineage>
        <taxon>Eukaryota</taxon>
        <taxon>Fungi</taxon>
        <taxon>Dikarya</taxon>
        <taxon>Ascomycota</taxon>
        <taxon>Pezizomycotina</taxon>
        <taxon>Dothideomycetes</taxon>
        <taxon>Dothideomycetes incertae sedis</taxon>
        <taxon>Botryosphaeriales</taxon>
        <taxon>Phyllostictaceae</taxon>
        <taxon>Phyllosticta</taxon>
    </lineage>
</organism>